<dbReference type="AlphaFoldDB" id="A0A1B6L0B9"/>
<feature type="coiled-coil region" evidence="1">
    <location>
        <begin position="169"/>
        <end position="270"/>
    </location>
</feature>
<feature type="signal peptide" evidence="2">
    <location>
        <begin position="1"/>
        <end position="18"/>
    </location>
</feature>
<name>A0A1B6L0B9_9HEMI</name>
<evidence type="ECO:0000313" key="3">
    <source>
        <dbReference type="EMBL" id="JAT17091.1"/>
    </source>
</evidence>
<feature type="chain" id="PRO_5008586994" evidence="2">
    <location>
        <begin position="19"/>
        <end position="292"/>
    </location>
</feature>
<keyword evidence="1" id="KW-0175">Coiled coil</keyword>
<organism evidence="3">
    <name type="scientific">Graphocephala atropunctata</name>
    <dbReference type="NCBI Taxonomy" id="36148"/>
    <lineage>
        <taxon>Eukaryota</taxon>
        <taxon>Metazoa</taxon>
        <taxon>Ecdysozoa</taxon>
        <taxon>Arthropoda</taxon>
        <taxon>Hexapoda</taxon>
        <taxon>Insecta</taxon>
        <taxon>Pterygota</taxon>
        <taxon>Neoptera</taxon>
        <taxon>Paraneoptera</taxon>
        <taxon>Hemiptera</taxon>
        <taxon>Auchenorrhyncha</taxon>
        <taxon>Membracoidea</taxon>
        <taxon>Cicadellidae</taxon>
        <taxon>Cicadellinae</taxon>
        <taxon>Cicadellini</taxon>
        <taxon>Graphocephala</taxon>
    </lineage>
</organism>
<keyword evidence="2" id="KW-0732">Signal</keyword>
<gene>
    <name evidence="3" type="ORF">g.17370</name>
</gene>
<accession>A0A1B6L0B9</accession>
<evidence type="ECO:0000256" key="2">
    <source>
        <dbReference type="SAM" id="SignalP"/>
    </source>
</evidence>
<evidence type="ECO:0000256" key="1">
    <source>
        <dbReference type="SAM" id="Coils"/>
    </source>
</evidence>
<dbReference type="EMBL" id="GEBQ01022886">
    <property type="protein sequence ID" value="JAT17091.1"/>
    <property type="molecule type" value="Transcribed_RNA"/>
</dbReference>
<reference evidence="3" key="1">
    <citation type="submission" date="2015-11" db="EMBL/GenBank/DDBJ databases">
        <title>De novo transcriptome assembly of four potential Pierce s Disease insect vectors from Arizona vineyards.</title>
        <authorList>
            <person name="Tassone E.E."/>
        </authorList>
    </citation>
    <scope>NUCLEOTIDE SEQUENCE</scope>
</reference>
<protein>
    <submittedName>
        <fullName evidence="3">Uncharacterized protein</fullName>
    </submittedName>
</protein>
<feature type="coiled-coil region" evidence="1">
    <location>
        <begin position="21"/>
        <end position="101"/>
    </location>
</feature>
<proteinExistence type="predicted"/>
<sequence>MRYLQVFLWCAVTPLVFSDDGFDLKRQIADMNENAKLLEEENRGLAQKLDVVKQECEAQLVPLRERREEFVRKNQMAVQILEELNNNLTQKEQEEAFLIKAINREIIIHNKYSLKIELYNHELDLFRERQQNSISEKCHLLKPLFQKYESALSVRSFNIRKKYSPKDYIIVLQNQLNQVKLVVQGLQNKNQELRNEIVSFGKLCESKKESIIQLIQTSEEALRNAMNDIDLVKIELEQYIAIVEKLTLDLQELKQKNERLRGDSIRLKNEVAGFAVDNECYAKISVLKINYE</sequence>